<dbReference type="InterPro" id="IPR001131">
    <property type="entry name" value="Peptidase_M24B_aminopep-P_CS"/>
</dbReference>
<dbReference type="OrthoDB" id="9806388at2"/>
<dbReference type="RefSeq" id="WP_142929875.1">
    <property type="nucleotide sequence ID" value="NZ_ML660112.1"/>
</dbReference>
<dbReference type="Proteomes" id="UP000319732">
    <property type="component" value="Unassembled WGS sequence"/>
</dbReference>
<feature type="binding site" evidence="7">
    <location>
        <position position="381"/>
    </location>
    <ligand>
        <name>Mn(2+)</name>
        <dbReference type="ChEBI" id="CHEBI:29035"/>
        <label>1</label>
    </ligand>
</feature>
<evidence type="ECO:0000313" key="11">
    <source>
        <dbReference type="Proteomes" id="UP000319732"/>
    </source>
</evidence>
<dbReference type="InterPro" id="IPR000994">
    <property type="entry name" value="Pept_M24"/>
</dbReference>
<organism evidence="10 11">
    <name type="scientific">Exilibacterium tricleocarpae</name>
    <dbReference type="NCBI Taxonomy" id="2591008"/>
    <lineage>
        <taxon>Bacteria</taxon>
        <taxon>Pseudomonadati</taxon>
        <taxon>Pseudomonadota</taxon>
        <taxon>Gammaproteobacteria</taxon>
        <taxon>Cellvibrionales</taxon>
        <taxon>Cellvibrionaceae</taxon>
        <taxon>Exilibacterium</taxon>
    </lineage>
</organism>
<dbReference type="GO" id="GO:0008235">
    <property type="term" value="F:metalloexopeptidase activity"/>
    <property type="evidence" value="ECO:0007669"/>
    <property type="project" value="UniProtKB-UniRule"/>
</dbReference>
<dbReference type="SUPFAM" id="SSF55920">
    <property type="entry name" value="Creatinase/aminopeptidase"/>
    <property type="match status" value="1"/>
</dbReference>
<evidence type="ECO:0000256" key="5">
    <source>
        <dbReference type="ARBA" id="ARBA00023049"/>
    </source>
</evidence>
<dbReference type="HAMAP" id="MF_01279">
    <property type="entry name" value="X_Pro_dipeptid"/>
    <property type="match status" value="1"/>
</dbReference>
<keyword evidence="11" id="KW-1185">Reference proteome</keyword>
<evidence type="ECO:0000259" key="9">
    <source>
        <dbReference type="Pfam" id="PF21216"/>
    </source>
</evidence>
<protein>
    <recommendedName>
        <fullName evidence="7">Xaa-Pro dipeptidase</fullName>
        <shortName evidence="7">X-Pro dipeptidase</shortName>
        <ecNumber evidence="7">3.4.13.9</ecNumber>
    </recommendedName>
    <alternativeName>
        <fullName evidence="7">Imidodipeptidase</fullName>
    </alternativeName>
    <alternativeName>
        <fullName evidence="7">Proline dipeptidase</fullName>
        <shortName evidence="7">Prolidase</shortName>
    </alternativeName>
</protein>
<keyword evidence="6 7" id="KW-0464">Manganese</keyword>
<evidence type="ECO:0000256" key="1">
    <source>
        <dbReference type="ARBA" id="ARBA00022670"/>
    </source>
</evidence>
<dbReference type="GO" id="GO:0102009">
    <property type="term" value="F:proline dipeptidase activity"/>
    <property type="evidence" value="ECO:0007669"/>
    <property type="project" value="UniProtKB-EC"/>
</dbReference>
<feature type="binding site" evidence="7">
    <location>
        <position position="419"/>
    </location>
    <ligand>
        <name>Mn(2+)</name>
        <dbReference type="ChEBI" id="CHEBI:29035"/>
        <label>1</label>
    </ligand>
</feature>
<feature type="binding site" evidence="7">
    <location>
        <position position="241"/>
    </location>
    <ligand>
        <name>Mn(2+)</name>
        <dbReference type="ChEBI" id="CHEBI:29035"/>
        <label>2</label>
    </ligand>
</feature>
<evidence type="ECO:0000256" key="7">
    <source>
        <dbReference type="HAMAP-Rule" id="MF_01279"/>
    </source>
</evidence>
<keyword evidence="1 7" id="KW-0645">Protease</keyword>
<dbReference type="InterPro" id="IPR036005">
    <property type="entry name" value="Creatinase/aminopeptidase-like"/>
</dbReference>
<dbReference type="PROSITE" id="PS00491">
    <property type="entry name" value="PROLINE_PEPTIDASE"/>
    <property type="match status" value="1"/>
</dbReference>
<dbReference type="GO" id="GO:0016795">
    <property type="term" value="F:phosphoric triester hydrolase activity"/>
    <property type="evidence" value="ECO:0007669"/>
    <property type="project" value="InterPro"/>
</dbReference>
<keyword evidence="2 7" id="KW-0479">Metal-binding</keyword>
<comment type="function">
    <text evidence="7">Splits dipeptides with a prolyl residue in the C-terminal position.</text>
</comment>
<feature type="binding site" evidence="7">
    <location>
        <position position="419"/>
    </location>
    <ligand>
        <name>Mn(2+)</name>
        <dbReference type="ChEBI" id="CHEBI:29035"/>
        <label>2</label>
    </ligand>
</feature>
<feature type="binding site" evidence="7">
    <location>
        <position position="252"/>
    </location>
    <ligand>
        <name>Mn(2+)</name>
        <dbReference type="ChEBI" id="CHEBI:29035"/>
        <label>2</label>
    </ligand>
</feature>
<dbReference type="EC" id="3.4.13.9" evidence="7"/>
<evidence type="ECO:0000256" key="2">
    <source>
        <dbReference type="ARBA" id="ARBA00022723"/>
    </source>
</evidence>
<dbReference type="InterPro" id="IPR048819">
    <property type="entry name" value="PepQ_N"/>
</dbReference>
<dbReference type="Pfam" id="PF00557">
    <property type="entry name" value="Peptidase_M24"/>
    <property type="match status" value="1"/>
</dbReference>
<dbReference type="InterPro" id="IPR052433">
    <property type="entry name" value="X-Pro_dipept-like"/>
</dbReference>
<comment type="catalytic activity">
    <reaction evidence="7">
        <text>Xaa-L-Pro dipeptide + H2O = an L-alpha-amino acid + L-proline</text>
        <dbReference type="Rhea" id="RHEA:76407"/>
        <dbReference type="ChEBI" id="CHEBI:15377"/>
        <dbReference type="ChEBI" id="CHEBI:59869"/>
        <dbReference type="ChEBI" id="CHEBI:60039"/>
        <dbReference type="ChEBI" id="CHEBI:195196"/>
        <dbReference type="EC" id="3.4.13.9"/>
    </reaction>
</comment>
<dbReference type="AlphaFoldDB" id="A0A545SQJ3"/>
<sequence>MNKLYADHIDHKLAIYRTVFENTPWRKIVIHSGSEHMQFLDDLPYPFKVNPYFKEWLPLLDHPEAYLLIEAQGNGPRLLLKQVDDYWHSPAEPPGADITAAFEIDYYQTAQQLQRQLGVDATTAVIGENGDGELPLTAPQYNNADVLHIVDYHRAGKSAYEISCMAAANQLAVEGHRAAEQAFYRGDSEYAIHQAYLVATKQTENELPYNNICALNEHAAVLHHMHLSKRAPGVMRSFLIDAGAGHAGYAADITRTYQAQEQTVDGDFSALLSGVETCQQRLAQDCLPGADYVDLHNSMHGMLTRLLCDMEVFKVSVDEAQAKSLSSAFCPHGLGHLIGVQVHDRGGHQCGRQGQLRPPPAQYPALRCTRTLTENMVVTVEPGAYFIPSLLEPLRHTQAEAINWPLVDKLIPFGGVRIEDNVVVTSNRARNLTREAFAALGT</sequence>
<keyword evidence="5 7" id="KW-0482">Metalloprotease</keyword>
<dbReference type="Gene3D" id="3.90.230.10">
    <property type="entry name" value="Creatinase/methionine aminopeptidase superfamily"/>
    <property type="match status" value="1"/>
</dbReference>
<dbReference type="Gene3D" id="3.40.350.10">
    <property type="entry name" value="Creatinase/prolidase N-terminal domain"/>
    <property type="match status" value="1"/>
</dbReference>
<evidence type="ECO:0000259" key="8">
    <source>
        <dbReference type="Pfam" id="PF00557"/>
    </source>
</evidence>
<accession>A0A545SQJ3</accession>
<dbReference type="GO" id="GO:0006508">
    <property type="term" value="P:proteolysis"/>
    <property type="evidence" value="ECO:0007669"/>
    <property type="project" value="UniProtKB-KW"/>
</dbReference>
<evidence type="ECO:0000256" key="3">
    <source>
        <dbReference type="ARBA" id="ARBA00022801"/>
    </source>
</evidence>
<keyword evidence="4 7" id="KW-0224">Dipeptidase</keyword>
<evidence type="ECO:0000256" key="6">
    <source>
        <dbReference type="ARBA" id="ARBA00023211"/>
    </source>
</evidence>
<name>A0A545SQJ3_9GAMM</name>
<keyword evidence="3 7" id="KW-0378">Hydrolase</keyword>
<dbReference type="NCBIfam" id="NF010133">
    <property type="entry name" value="PRK13607.1"/>
    <property type="match status" value="1"/>
</dbReference>
<dbReference type="EMBL" id="VHSG01000036">
    <property type="protein sequence ID" value="TQV67250.1"/>
    <property type="molecule type" value="Genomic_DNA"/>
</dbReference>
<comment type="similarity">
    <text evidence="7">Belongs to the peptidase M24B family. Bacterial-type prolidase subfamily.</text>
</comment>
<comment type="caution">
    <text evidence="10">The sequence shown here is derived from an EMBL/GenBank/DDBJ whole genome shotgun (WGS) entry which is preliminary data.</text>
</comment>
<feature type="binding site" evidence="7">
    <location>
        <position position="336"/>
    </location>
    <ligand>
        <name>Mn(2+)</name>
        <dbReference type="ChEBI" id="CHEBI:29035"/>
        <label>1</label>
    </ligand>
</feature>
<dbReference type="GO" id="GO:0004177">
    <property type="term" value="F:aminopeptidase activity"/>
    <property type="evidence" value="ECO:0007669"/>
    <property type="project" value="TreeGrafter"/>
</dbReference>
<feature type="binding site" evidence="7">
    <location>
        <position position="252"/>
    </location>
    <ligand>
        <name>Mn(2+)</name>
        <dbReference type="ChEBI" id="CHEBI:29035"/>
        <label>1</label>
    </ligand>
</feature>
<dbReference type="InterPro" id="IPR022846">
    <property type="entry name" value="X_Pro_dipept"/>
</dbReference>
<feature type="domain" description="Peptidase M24" evidence="8">
    <location>
        <begin position="164"/>
        <end position="425"/>
    </location>
</feature>
<dbReference type="GO" id="GO:0046872">
    <property type="term" value="F:metal ion binding"/>
    <property type="evidence" value="ECO:0007669"/>
    <property type="project" value="UniProtKB-KW"/>
</dbReference>
<gene>
    <name evidence="7 10" type="primary">pepQ</name>
    <name evidence="10" type="ORF">FKG94_26005</name>
</gene>
<dbReference type="Pfam" id="PF21216">
    <property type="entry name" value="PepQ_N"/>
    <property type="match status" value="1"/>
</dbReference>
<comment type="cofactor">
    <cofactor evidence="7">
        <name>Mn(2+)</name>
        <dbReference type="ChEBI" id="CHEBI:29035"/>
    </cofactor>
    <text evidence="7">Binds 2 manganese ions per subunit.</text>
</comment>
<evidence type="ECO:0000256" key="4">
    <source>
        <dbReference type="ARBA" id="ARBA00022997"/>
    </source>
</evidence>
<dbReference type="GO" id="GO:0005829">
    <property type="term" value="C:cytosol"/>
    <property type="evidence" value="ECO:0007669"/>
    <property type="project" value="TreeGrafter"/>
</dbReference>
<feature type="domain" description="Xaa-Pro dipeptidase N-terminal" evidence="9">
    <location>
        <begin position="3"/>
        <end position="152"/>
    </location>
</feature>
<proteinExistence type="inferred from homology"/>
<evidence type="ECO:0000313" key="10">
    <source>
        <dbReference type="EMBL" id="TQV67250.1"/>
    </source>
</evidence>
<dbReference type="PANTHER" id="PTHR43226:SF8">
    <property type="entry name" value="XAA-PRO DIPEPTIDASE"/>
    <property type="match status" value="1"/>
</dbReference>
<dbReference type="InterPro" id="IPR029149">
    <property type="entry name" value="Creatin/AminoP/Spt16_N"/>
</dbReference>
<reference evidence="10 11" key="1">
    <citation type="submission" date="2019-06" db="EMBL/GenBank/DDBJ databases">
        <title>Whole genome sequence for Cellvibrionaceae sp. R142.</title>
        <authorList>
            <person name="Wang G."/>
        </authorList>
    </citation>
    <scope>NUCLEOTIDE SEQUENCE [LARGE SCALE GENOMIC DNA]</scope>
    <source>
        <strain evidence="10 11">R142</strain>
    </source>
</reference>
<dbReference type="PANTHER" id="PTHR43226">
    <property type="entry name" value="XAA-PRO AMINOPEPTIDASE 3"/>
    <property type="match status" value="1"/>
</dbReference>